<protein>
    <recommendedName>
        <fullName evidence="4">Oligosaccharide repeat unit polymerase</fullName>
    </recommendedName>
</protein>
<accession>A0A246GDZ7</accession>
<feature type="transmembrane region" description="Helical" evidence="1">
    <location>
        <begin position="406"/>
        <end position="423"/>
    </location>
</feature>
<feature type="transmembrane region" description="Helical" evidence="1">
    <location>
        <begin position="322"/>
        <end position="343"/>
    </location>
</feature>
<feature type="transmembrane region" description="Helical" evidence="1">
    <location>
        <begin position="178"/>
        <end position="196"/>
    </location>
</feature>
<feature type="transmembrane region" description="Helical" evidence="1">
    <location>
        <begin position="217"/>
        <end position="237"/>
    </location>
</feature>
<feature type="transmembrane region" description="Helical" evidence="1">
    <location>
        <begin position="136"/>
        <end position="158"/>
    </location>
</feature>
<evidence type="ECO:0008006" key="4">
    <source>
        <dbReference type="Google" id="ProtNLM"/>
    </source>
</evidence>
<feature type="transmembrane region" description="Helical" evidence="1">
    <location>
        <begin position="257"/>
        <end position="278"/>
    </location>
</feature>
<comment type="caution">
    <text evidence="2">The sequence shown here is derived from an EMBL/GenBank/DDBJ whole genome shotgun (WGS) entry which is preliminary data.</text>
</comment>
<proteinExistence type="predicted"/>
<reference evidence="2 3" key="1">
    <citation type="journal article" date="2017" name="Infect. Genet. Evol.">
        <title>Comparative genome analysis of fish pathogen Flavobacterium columnare reveals extensive sequence diversity within the species.</title>
        <authorList>
            <person name="Kayansamruaj P."/>
            <person name="Dong H.T."/>
            <person name="Hirono I."/>
            <person name="Kondo H."/>
            <person name="Senapin S."/>
            <person name="Rodkhum C."/>
        </authorList>
    </citation>
    <scope>NUCLEOTIDE SEQUENCE [LARGE SCALE GENOMIC DNA]</scope>
    <source>
        <strain evidence="2 3">1214</strain>
    </source>
</reference>
<organism evidence="2 3">
    <name type="scientific">Flavobacterium columnare</name>
    <dbReference type="NCBI Taxonomy" id="996"/>
    <lineage>
        <taxon>Bacteria</taxon>
        <taxon>Pseudomonadati</taxon>
        <taxon>Bacteroidota</taxon>
        <taxon>Flavobacteriia</taxon>
        <taxon>Flavobacteriales</taxon>
        <taxon>Flavobacteriaceae</taxon>
        <taxon>Flavobacterium</taxon>
    </lineage>
</organism>
<keyword evidence="1" id="KW-0812">Transmembrane</keyword>
<feature type="transmembrane region" description="Helical" evidence="1">
    <location>
        <begin position="95"/>
        <end position="115"/>
    </location>
</feature>
<keyword evidence="1" id="KW-0472">Membrane</keyword>
<feature type="transmembrane region" description="Helical" evidence="1">
    <location>
        <begin position="28"/>
        <end position="46"/>
    </location>
</feature>
<dbReference type="Pfam" id="PF14296">
    <property type="entry name" value="O-ag_pol_Wzy"/>
    <property type="match status" value="1"/>
</dbReference>
<feature type="transmembrane region" description="Helical" evidence="1">
    <location>
        <begin position="58"/>
        <end position="75"/>
    </location>
</feature>
<dbReference type="Proteomes" id="UP000198034">
    <property type="component" value="Unassembled WGS sequence"/>
</dbReference>
<keyword evidence="1" id="KW-1133">Transmembrane helix</keyword>
<gene>
    <name evidence="2" type="ORF">BWK62_01345</name>
</gene>
<name>A0A246GDZ7_9FLAO</name>
<dbReference type="EMBL" id="MTCY01000002">
    <property type="protein sequence ID" value="OWP79598.1"/>
    <property type="molecule type" value="Genomic_DNA"/>
</dbReference>
<feature type="transmembrane region" description="Helical" evidence="1">
    <location>
        <begin position="429"/>
        <end position="447"/>
    </location>
</feature>
<evidence type="ECO:0000313" key="2">
    <source>
        <dbReference type="EMBL" id="OWP79598.1"/>
    </source>
</evidence>
<dbReference type="NCBIfam" id="TIGR04370">
    <property type="entry name" value="glyco_rpt_poly"/>
    <property type="match status" value="1"/>
</dbReference>
<dbReference type="AlphaFoldDB" id="A0A246GDZ7"/>
<sequence>MSKLYFLIIFLVSLLICLFAPSVYNYSYSVLCFCITIFSFISYLLIRKKKNYFDFDNMFFVSFLFVTFYYTVYMYETDPYRYVFYELYFDKNTLPLSSGLSLLSISGYIFGAVLVNTKKRSSSSLKTIDFTTFKSINTTPLFLLSLFFLLLYVLTGGYEQIMMQYIGGGVDVVQEGAISQYFFAIFPAFMLSGIIGEAINLKIHNNKSIVFLKINKVAYICVGLIFFMFFLIGSRTIPIQIVLTILGLYSLLYKPVSLVRFSFIIFVGIVLFAVIGFFRQVSNKYEEFHIEDSAMDFIVNNRNTYVAIDYVKENGFTYGESMLSPLLAPIPFLQSMVVAIFGFDQDNMRSALITTKATFGEVGTWGLGTNIVADVYLAFGIVGVFFLFPILGYSVNYARMNALSSIRSFISYAVIVGFSVYLARAEYFYFLRFLLWCIIILSITLKIQKRLK</sequence>
<feature type="transmembrane region" description="Helical" evidence="1">
    <location>
        <begin position="5"/>
        <end position="22"/>
    </location>
</feature>
<evidence type="ECO:0000256" key="1">
    <source>
        <dbReference type="SAM" id="Phobius"/>
    </source>
</evidence>
<feature type="transmembrane region" description="Helical" evidence="1">
    <location>
        <begin position="375"/>
        <end position="394"/>
    </location>
</feature>
<dbReference type="InterPro" id="IPR029468">
    <property type="entry name" value="O-ag_pol_Wzy"/>
</dbReference>
<evidence type="ECO:0000313" key="3">
    <source>
        <dbReference type="Proteomes" id="UP000198034"/>
    </source>
</evidence>